<dbReference type="GeneID" id="87957944"/>
<keyword evidence="3" id="KW-1185">Reference proteome</keyword>
<feature type="region of interest" description="Disordered" evidence="1">
    <location>
        <begin position="249"/>
        <end position="302"/>
    </location>
</feature>
<dbReference type="Proteomes" id="UP001329825">
    <property type="component" value="Chromosome 8"/>
</dbReference>
<accession>A0ABZ1D4V4</accession>
<reference evidence="2 3" key="1">
    <citation type="submission" date="2024-01" db="EMBL/GenBank/DDBJ databases">
        <title>Comparative genomics of Cryptococcus and Kwoniella reveals pathogenesis evolution and contrasting modes of karyotype evolution via chromosome fusion or intercentromeric recombination.</title>
        <authorList>
            <person name="Coelho M.A."/>
            <person name="David-Palma M."/>
            <person name="Shea T."/>
            <person name="Bowers K."/>
            <person name="McGinley-Smith S."/>
            <person name="Mohammad A.W."/>
            <person name="Gnirke A."/>
            <person name="Yurkov A.M."/>
            <person name="Nowrousian M."/>
            <person name="Sun S."/>
            <person name="Cuomo C.A."/>
            <person name="Heitman J."/>
        </authorList>
    </citation>
    <scope>NUCLEOTIDE SEQUENCE [LARGE SCALE GENOMIC DNA]</scope>
    <source>
        <strain evidence="2">CBS 11374</strain>
    </source>
</reference>
<feature type="compositionally biased region" description="Basic and acidic residues" evidence="1">
    <location>
        <begin position="272"/>
        <end position="284"/>
    </location>
</feature>
<proteinExistence type="predicted"/>
<evidence type="ECO:0000313" key="2">
    <source>
        <dbReference type="EMBL" id="WRT68833.1"/>
    </source>
</evidence>
<dbReference type="EMBL" id="CP141888">
    <property type="protein sequence ID" value="WRT68833.1"/>
    <property type="molecule type" value="Genomic_DNA"/>
</dbReference>
<gene>
    <name evidence="2" type="ORF">IL334_005814</name>
</gene>
<evidence type="ECO:0000256" key="1">
    <source>
        <dbReference type="SAM" id="MobiDB-lite"/>
    </source>
</evidence>
<dbReference type="RefSeq" id="XP_062793572.1">
    <property type="nucleotide sequence ID" value="XM_062937521.1"/>
</dbReference>
<organism evidence="2 3">
    <name type="scientific">Kwoniella shivajii</name>
    <dbReference type="NCBI Taxonomy" id="564305"/>
    <lineage>
        <taxon>Eukaryota</taxon>
        <taxon>Fungi</taxon>
        <taxon>Dikarya</taxon>
        <taxon>Basidiomycota</taxon>
        <taxon>Agaricomycotina</taxon>
        <taxon>Tremellomycetes</taxon>
        <taxon>Tremellales</taxon>
        <taxon>Cryptococcaceae</taxon>
        <taxon>Kwoniella</taxon>
    </lineage>
</organism>
<protein>
    <submittedName>
        <fullName evidence="2">Uncharacterized protein</fullName>
    </submittedName>
</protein>
<evidence type="ECO:0000313" key="3">
    <source>
        <dbReference type="Proteomes" id="UP001329825"/>
    </source>
</evidence>
<name>A0ABZ1D4V4_9TREE</name>
<sequence length="302" mass="34808">MPRPGLKIMSGIRWLGPFTMNDLAKSREETLARRDREEKEVLARYQAEKARQHNLAISGESNTAAPPEVIFRSTLTQSDQSLVFVDMTKRSRPDLKNTKMNDWYNDDKLFNSDDLFESAAFGISLLPGFLSMSQSARDNLADAFSILLSRAFYLNRWSEEFNPNEKTILMKDLYLRFCALAIDADLAQAYRKDADEEMRDLQDLLIDVRGLRLGMANEVEPEAVSHNSYRLGLRGYRIRHVAKHLRDTAHRKYANNQSLSGRRRHPGTFESVHNEAFSRRDTTSRRARGPESVTYEKNRQEA</sequence>